<gene>
    <name evidence="1" type="ORF">AVDCRST_MAG12-2237</name>
</gene>
<accession>A0A6J4SJX3</accession>
<dbReference type="EMBL" id="CADCVK010000337">
    <property type="protein sequence ID" value="CAA9493694.1"/>
    <property type="molecule type" value="Genomic_DNA"/>
</dbReference>
<dbReference type="AlphaFoldDB" id="A0A6J4SJX3"/>
<reference evidence="1" key="1">
    <citation type="submission" date="2020-02" db="EMBL/GenBank/DDBJ databases">
        <authorList>
            <person name="Meier V. D."/>
        </authorList>
    </citation>
    <scope>NUCLEOTIDE SEQUENCE</scope>
    <source>
        <strain evidence="1">AVDCRST_MAG12</strain>
    </source>
</reference>
<feature type="non-terminal residue" evidence="1">
    <location>
        <position position="1"/>
    </location>
</feature>
<evidence type="ECO:0000313" key="1">
    <source>
        <dbReference type="EMBL" id="CAA9493694.1"/>
    </source>
</evidence>
<organism evidence="1">
    <name type="scientific">uncultured Rubrobacteraceae bacterium</name>
    <dbReference type="NCBI Taxonomy" id="349277"/>
    <lineage>
        <taxon>Bacteria</taxon>
        <taxon>Bacillati</taxon>
        <taxon>Actinomycetota</taxon>
        <taxon>Rubrobacteria</taxon>
        <taxon>Rubrobacterales</taxon>
        <taxon>Rubrobacteraceae</taxon>
        <taxon>environmental samples</taxon>
    </lineage>
</organism>
<proteinExistence type="predicted"/>
<sequence length="19" mass="2019">DARPPLEHRTSGVRGRGAS</sequence>
<name>A0A6J4SJX3_9ACTN</name>
<protein>
    <submittedName>
        <fullName evidence="1">Uncharacterized protein</fullName>
    </submittedName>
</protein>
<feature type="non-terminal residue" evidence="1">
    <location>
        <position position="19"/>
    </location>
</feature>